<gene>
    <name evidence="2" type="ORF">AW08_03183</name>
</gene>
<dbReference type="Pfam" id="PF11445">
    <property type="entry name" value="DUF2894"/>
    <property type="match status" value="1"/>
</dbReference>
<organism evidence="2 3">
    <name type="scientific">Candidatus Accumulibacter adjunctus</name>
    <dbReference type="NCBI Taxonomy" id="1454001"/>
    <lineage>
        <taxon>Bacteria</taxon>
        <taxon>Pseudomonadati</taxon>
        <taxon>Pseudomonadota</taxon>
        <taxon>Betaproteobacteria</taxon>
        <taxon>Candidatus Accumulibacter</taxon>
    </lineage>
</organism>
<keyword evidence="3" id="KW-1185">Reference proteome</keyword>
<evidence type="ECO:0008006" key="4">
    <source>
        <dbReference type="Google" id="ProtNLM"/>
    </source>
</evidence>
<name>A0A011NLM0_9PROT</name>
<feature type="region of interest" description="Disordered" evidence="1">
    <location>
        <begin position="227"/>
        <end position="249"/>
    </location>
</feature>
<dbReference type="InterPro" id="IPR021549">
    <property type="entry name" value="DUF2894"/>
</dbReference>
<proteinExistence type="predicted"/>
<dbReference type="EMBL" id="JFAX01000022">
    <property type="protein sequence ID" value="EXI65512.1"/>
    <property type="molecule type" value="Genomic_DNA"/>
</dbReference>
<reference evidence="2" key="1">
    <citation type="submission" date="2014-02" db="EMBL/GenBank/DDBJ databases">
        <title>Expanding our view of genomic diversity in Candidatus Accumulibacter clades.</title>
        <authorList>
            <person name="Skennerton C.T."/>
            <person name="Barr J.J."/>
            <person name="Slater F.R."/>
            <person name="Bond P.L."/>
            <person name="Tyson G.W."/>
        </authorList>
    </citation>
    <scope>NUCLEOTIDE SEQUENCE [LARGE SCALE GENOMIC DNA]</scope>
</reference>
<accession>A0A011NLM0</accession>
<dbReference type="PATRIC" id="fig|1454001.3.peg.3227"/>
<dbReference type="STRING" id="1454001.AW08_03183"/>
<comment type="caution">
    <text evidence="2">The sequence shown here is derived from an EMBL/GenBank/DDBJ whole genome shotgun (WGS) entry which is preliminary data.</text>
</comment>
<dbReference type="AlphaFoldDB" id="A0A011NLM0"/>
<dbReference type="Proteomes" id="UP000020218">
    <property type="component" value="Unassembled WGS sequence"/>
</dbReference>
<evidence type="ECO:0000313" key="2">
    <source>
        <dbReference type="EMBL" id="EXI65512.1"/>
    </source>
</evidence>
<protein>
    <recommendedName>
        <fullName evidence="4">DUF2894 domain-containing protein</fullName>
    </recommendedName>
</protein>
<evidence type="ECO:0000256" key="1">
    <source>
        <dbReference type="SAM" id="MobiDB-lite"/>
    </source>
</evidence>
<sequence>MAEPGPGATPQSAPLARAGEHAAEIAALRSYGAGQLDALRFRFIEVMARRLHEADGAPGRILEDRLAAELALCRRRIERQRDEAGQAIERTVRRHPEVAGELQRLFAAADFAGIDRFVGRLEARDRRAPLAALAGAGVWSGPQDDAVLPTGDDGARGELRSLRLFRNTWAQRAAVRQASQAIERAPANAGPLNSHLLVLRSLAAMRDLSPDYLKRFVSHADTLLRLDQAGRKGRRGARGGPQATSGGRK</sequence>
<evidence type="ECO:0000313" key="3">
    <source>
        <dbReference type="Proteomes" id="UP000020218"/>
    </source>
</evidence>